<comment type="similarity">
    <text evidence="1">Belongs to the sel-1 family.</text>
</comment>
<dbReference type="OrthoDB" id="27934at2759"/>
<evidence type="ECO:0000313" key="2">
    <source>
        <dbReference type="EMBL" id="CAD8119936.1"/>
    </source>
</evidence>
<dbReference type="AlphaFoldDB" id="A0A8S1QVR4"/>
<protein>
    <submittedName>
        <fullName evidence="2">Uncharacterized protein</fullName>
    </submittedName>
</protein>
<dbReference type="GO" id="GO:0036503">
    <property type="term" value="P:ERAD pathway"/>
    <property type="evidence" value="ECO:0007669"/>
    <property type="project" value="TreeGrafter"/>
</dbReference>
<comment type="caution">
    <text evidence="2">The sequence shown here is derived from an EMBL/GenBank/DDBJ whole genome shotgun (WGS) entry which is preliminary data.</text>
</comment>
<name>A0A8S1QVR4_9CILI</name>
<accession>A0A8S1QVR4</accession>
<dbReference type="InterPro" id="IPR050767">
    <property type="entry name" value="Sel1_AlgK"/>
</dbReference>
<dbReference type="EMBL" id="CAJJDN010000123">
    <property type="protein sequence ID" value="CAD8119936.1"/>
    <property type="molecule type" value="Genomic_DNA"/>
</dbReference>
<proteinExistence type="inferred from homology"/>
<evidence type="ECO:0000256" key="1">
    <source>
        <dbReference type="ARBA" id="ARBA00038101"/>
    </source>
</evidence>
<dbReference type="GO" id="GO:0005789">
    <property type="term" value="C:endoplasmic reticulum membrane"/>
    <property type="evidence" value="ECO:0007669"/>
    <property type="project" value="TreeGrafter"/>
</dbReference>
<dbReference type="PANTHER" id="PTHR11102">
    <property type="entry name" value="SEL-1-LIKE PROTEIN"/>
    <property type="match status" value="1"/>
</dbReference>
<evidence type="ECO:0000313" key="3">
    <source>
        <dbReference type="Proteomes" id="UP000692954"/>
    </source>
</evidence>
<keyword evidence="3" id="KW-1185">Reference proteome</keyword>
<sequence>MLFFLLLLPFYNCNYFSQVYTYFDQIEKLKQVSSILLNGQPCNLEALNACTLKLYMFNQDPYTISNLGYFHLFGFPENKGDEFLEFCKEFGGFSVPLLKQNESLAQKYLSQSKRPETQVYLSFIDWMNFKKGGSIPRSIRKLKNNDDSLSKLAYFNYQFNCHRFRHIPELELSQRFEEMYNEVDCQQCDQLILIGYQIGMNEIQYFHEIIPEVELTNEDYLLIEQQANNGDPQAQLNYAYQFYAGNDQLGIERDVNRAMQIFGNMTQSGESLHNLALLYVMRGDYQQAQILLQQAIENFQMPDSYNLLGYMYLQGLGVEQDFAMAQSLFQQALDRGFHAAAVTLGIMKLNSNVTEGIELLINQTEYNARWALIQTYVNYQKIMDQKFGCQKFLNITRDFIMQIVYPVMEKEKKLPNDPKSQYIMKQFWAFLGIIEPIDLEEQVIYKIAGAATTFANDLTDQQLKKKLYQSDLQPESYISLSQLEFSEGNSTQAQFWIDQLIKQCVQGNYEQDTLFVAYVWKAWITLLNIFY</sequence>
<dbReference type="Pfam" id="PF08238">
    <property type="entry name" value="Sel1"/>
    <property type="match status" value="3"/>
</dbReference>
<organism evidence="2 3">
    <name type="scientific">Paramecium sonneborni</name>
    <dbReference type="NCBI Taxonomy" id="65129"/>
    <lineage>
        <taxon>Eukaryota</taxon>
        <taxon>Sar</taxon>
        <taxon>Alveolata</taxon>
        <taxon>Ciliophora</taxon>
        <taxon>Intramacronucleata</taxon>
        <taxon>Oligohymenophorea</taxon>
        <taxon>Peniculida</taxon>
        <taxon>Parameciidae</taxon>
        <taxon>Paramecium</taxon>
    </lineage>
</organism>
<dbReference type="InterPro" id="IPR006597">
    <property type="entry name" value="Sel1-like"/>
</dbReference>
<gene>
    <name evidence="2" type="ORF">PSON_ATCC_30995.1.T1230115</name>
</gene>
<dbReference type="PANTHER" id="PTHR11102:SF147">
    <property type="entry name" value="SEL1L ADAPTOR SUBUNIT OF ERAD E3 UBIQUITIN LIGASE"/>
    <property type="match status" value="1"/>
</dbReference>
<dbReference type="SMART" id="SM00671">
    <property type="entry name" value="SEL1"/>
    <property type="match status" value="3"/>
</dbReference>
<reference evidence="2" key="1">
    <citation type="submission" date="2021-01" db="EMBL/GenBank/DDBJ databases">
        <authorList>
            <consortium name="Genoscope - CEA"/>
            <person name="William W."/>
        </authorList>
    </citation>
    <scope>NUCLEOTIDE SEQUENCE</scope>
</reference>
<dbReference type="Proteomes" id="UP000692954">
    <property type="component" value="Unassembled WGS sequence"/>
</dbReference>